<dbReference type="Pfam" id="PF02163">
    <property type="entry name" value="Peptidase_M50"/>
    <property type="match status" value="1"/>
</dbReference>
<evidence type="ECO:0000256" key="5">
    <source>
        <dbReference type="ARBA" id="ARBA00022692"/>
    </source>
</evidence>
<dbReference type="InterPro" id="IPR008915">
    <property type="entry name" value="Peptidase_M50"/>
</dbReference>
<protein>
    <submittedName>
        <fullName evidence="14">Site-2 protease family protein</fullName>
    </submittedName>
</protein>
<evidence type="ECO:0000313" key="15">
    <source>
        <dbReference type="Proteomes" id="UP001589613"/>
    </source>
</evidence>
<comment type="similarity">
    <text evidence="3">Belongs to the peptidase M50B family.</text>
</comment>
<keyword evidence="9 12" id="KW-1133">Transmembrane helix</keyword>
<comment type="subcellular location">
    <subcellularLocation>
        <location evidence="2">Membrane</location>
        <topology evidence="2">Multi-pass membrane protein</topology>
    </subcellularLocation>
</comment>
<keyword evidence="4 14" id="KW-0645">Protease</keyword>
<evidence type="ECO:0000256" key="2">
    <source>
        <dbReference type="ARBA" id="ARBA00004141"/>
    </source>
</evidence>
<dbReference type="Proteomes" id="UP001589613">
    <property type="component" value="Unassembled WGS sequence"/>
</dbReference>
<evidence type="ECO:0000256" key="10">
    <source>
        <dbReference type="ARBA" id="ARBA00023049"/>
    </source>
</evidence>
<evidence type="ECO:0000259" key="13">
    <source>
        <dbReference type="Pfam" id="PF02163"/>
    </source>
</evidence>
<name>A0ABV5V4E5_9MICO</name>
<evidence type="ECO:0000256" key="6">
    <source>
        <dbReference type="ARBA" id="ARBA00022723"/>
    </source>
</evidence>
<gene>
    <name evidence="14" type="ORF">ACFFN0_11650</name>
</gene>
<keyword evidence="8" id="KW-0862">Zinc</keyword>
<evidence type="ECO:0000256" key="8">
    <source>
        <dbReference type="ARBA" id="ARBA00022833"/>
    </source>
</evidence>
<comment type="cofactor">
    <cofactor evidence="1">
        <name>Zn(2+)</name>
        <dbReference type="ChEBI" id="CHEBI:29105"/>
    </cofactor>
</comment>
<feature type="transmembrane region" description="Helical" evidence="12">
    <location>
        <begin position="136"/>
        <end position="160"/>
    </location>
</feature>
<accession>A0ABV5V4E5</accession>
<dbReference type="EMBL" id="JBHMAX010000021">
    <property type="protein sequence ID" value="MFB9732695.1"/>
    <property type="molecule type" value="Genomic_DNA"/>
</dbReference>
<dbReference type="PANTHER" id="PTHR39188:SF3">
    <property type="entry name" value="STAGE IV SPORULATION PROTEIN FB"/>
    <property type="match status" value="1"/>
</dbReference>
<dbReference type="GO" id="GO:0006508">
    <property type="term" value="P:proteolysis"/>
    <property type="evidence" value="ECO:0007669"/>
    <property type="project" value="UniProtKB-KW"/>
</dbReference>
<organism evidence="14 15">
    <name type="scientific">Ornithinimicrobium kibberense</name>
    <dbReference type="NCBI Taxonomy" id="282060"/>
    <lineage>
        <taxon>Bacteria</taxon>
        <taxon>Bacillati</taxon>
        <taxon>Actinomycetota</taxon>
        <taxon>Actinomycetes</taxon>
        <taxon>Micrococcales</taxon>
        <taxon>Ornithinimicrobiaceae</taxon>
        <taxon>Ornithinimicrobium</taxon>
    </lineage>
</organism>
<evidence type="ECO:0000256" key="3">
    <source>
        <dbReference type="ARBA" id="ARBA00007931"/>
    </source>
</evidence>
<feature type="transmembrane region" description="Helical" evidence="12">
    <location>
        <begin position="16"/>
        <end position="36"/>
    </location>
</feature>
<keyword evidence="6" id="KW-0479">Metal-binding</keyword>
<evidence type="ECO:0000256" key="7">
    <source>
        <dbReference type="ARBA" id="ARBA00022801"/>
    </source>
</evidence>
<feature type="transmembrane region" description="Helical" evidence="12">
    <location>
        <begin position="48"/>
        <end position="67"/>
    </location>
</feature>
<proteinExistence type="inferred from homology"/>
<feature type="transmembrane region" description="Helical" evidence="12">
    <location>
        <begin position="180"/>
        <end position="202"/>
    </location>
</feature>
<evidence type="ECO:0000313" key="14">
    <source>
        <dbReference type="EMBL" id="MFB9732695.1"/>
    </source>
</evidence>
<dbReference type="PANTHER" id="PTHR39188">
    <property type="entry name" value="MEMBRANE-ASSOCIATED ZINC METALLOPROTEASE M50B"/>
    <property type="match status" value="1"/>
</dbReference>
<evidence type="ECO:0000256" key="1">
    <source>
        <dbReference type="ARBA" id="ARBA00001947"/>
    </source>
</evidence>
<comment type="caution">
    <text evidence="14">The sequence shown here is derived from an EMBL/GenBank/DDBJ whole genome shotgun (WGS) entry which is preliminary data.</text>
</comment>
<evidence type="ECO:0000256" key="4">
    <source>
        <dbReference type="ARBA" id="ARBA00022670"/>
    </source>
</evidence>
<evidence type="ECO:0000256" key="11">
    <source>
        <dbReference type="ARBA" id="ARBA00023136"/>
    </source>
</evidence>
<evidence type="ECO:0000256" key="12">
    <source>
        <dbReference type="SAM" id="Phobius"/>
    </source>
</evidence>
<keyword evidence="11 12" id="KW-0472">Membrane</keyword>
<keyword evidence="15" id="KW-1185">Reference proteome</keyword>
<feature type="transmembrane region" description="Helical" evidence="12">
    <location>
        <begin position="108"/>
        <end position="129"/>
    </location>
</feature>
<sequence>MAATVGGWRIGSVSGVPVYLGRSWVLIALVMVALFGPSVQRSLPGLGVLAYLVAASYALLLLVSVLAHEAAHALVAQRVGYRVHRIVADFWGGHTAHDGAGGTPGGSAAVAVVGPLANAVLAVLGWGLLQVLDGGVPLLLALAFTWANAVVAVFNLVPALPLDGGFLLESLVWRVTGDRHLGTLVAGWAGRGVVVVGLLWALSPLLLEGERPSLFRLLWVLLLAGFIWQGASVAVGAGRRGMTAARVRVGQVARRVGVVRPDVLLAELDWQRGGLWLTEDPRGGVDGIVHPASVRQVPQEAWASTPVSAVAVRLPDGWAVRMDPDAPFADVLAVMGSTGSGVVGLLAEDGRPWGAVLAGDLDRTGAPRPRS</sequence>
<keyword evidence="10" id="KW-0482">Metalloprotease</keyword>
<feature type="domain" description="Peptidase M50" evidence="13">
    <location>
        <begin position="142"/>
        <end position="178"/>
    </location>
</feature>
<dbReference type="GO" id="GO:0008233">
    <property type="term" value="F:peptidase activity"/>
    <property type="evidence" value="ECO:0007669"/>
    <property type="project" value="UniProtKB-KW"/>
</dbReference>
<evidence type="ECO:0000256" key="9">
    <source>
        <dbReference type="ARBA" id="ARBA00022989"/>
    </source>
</evidence>
<keyword evidence="5 12" id="KW-0812">Transmembrane</keyword>
<keyword evidence="7" id="KW-0378">Hydrolase</keyword>
<reference evidence="14 15" key="1">
    <citation type="submission" date="2024-09" db="EMBL/GenBank/DDBJ databases">
        <authorList>
            <person name="Sun Q."/>
            <person name="Mori K."/>
        </authorList>
    </citation>
    <scope>NUCLEOTIDE SEQUENCE [LARGE SCALE GENOMIC DNA]</scope>
    <source>
        <strain evidence="14 15">JCM 12763</strain>
    </source>
</reference>
<dbReference type="RefSeq" id="WP_141339107.1">
    <property type="nucleotide sequence ID" value="NZ_JBHMAX010000021.1"/>
</dbReference>
<feature type="transmembrane region" description="Helical" evidence="12">
    <location>
        <begin position="214"/>
        <end position="237"/>
    </location>
</feature>